<keyword evidence="2" id="KW-0808">Transferase</keyword>
<evidence type="ECO:0000313" key="2">
    <source>
        <dbReference type="EMBL" id="MDT0419649.1"/>
    </source>
</evidence>
<sequence length="120" mass="12456">MRALLAEAFGGAPAPGLAARLARHSLGWAAARDASGRLVGFVNVAWDSGAHAFLLDTAVAGSHRRRGLGRALVAVAAAGAREAGCDWLHVDYEERLRPFYEDGCGFGATAAGLVRLRGEG</sequence>
<dbReference type="Gene3D" id="3.40.630.30">
    <property type="match status" value="1"/>
</dbReference>
<dbReference type="Pfam" id="PF00583">
    <property type="entry name" value="Acetyltransf_1"/>
    <property type="match status" value="1"/>
</dbReference>
<dbReference type="EC" id="2.3.1.-" evidence="2"/>
<dbReference type="EMBL" id="JAVRER010000096">
    <property type="protein sequence ID" value="MDT0419649.1"/>
    <property type="molecule type" value="Genomic_DNA"/>
</dbReference>
<proteinExistence type="predicted"/>
<organism evidence="2 3">
    <name type="scientific">Streptomyces evansiae</name>
    <dbReference type="NCBI Taxonomy" id="3075535"/>
    <lineage>
        <taxon>Bacteria</taxon>
        <taxon>Bacillati</taxon>
        <taxon>Actinomycetota</taxon>
        <taxon>Actinomycetes</taxon>
        <taxon>Kitasatosporales</taxon>
        <taxon>Streptomycetaceae</taxon>
        <taxon>Streptomyces</taxon>
    </lineage>
</organism>
<protein>
    <submittedName>
        <fullName evidence="2">GNAT family N-acetyltransferase</fullName>
        <ecNumber evidence="2">2.3.1.-</ecNumber>
    </submittedName>
</protein>
<dbReference type="SUPFAM" id="SSF55729">
    <property type="entry name" value="Acyl-CoA N-acyltransferases (Nat)"/>
    <property type="match status" value="1"/>
</dbReference>
<reference evidence="3" key="1">
    <citation type="submission" date="2023-07" db="EMBL/GenBank/DDBJ databases">
        <title>30 novel species of actinomycetes from the DSMZ collection.</title>
        <authorList>
            <person name="Nouioui I."/>
        </authorList>
    </citation>
    <scope>NUCLEOTIDE SEQUENCE [LARGE SCALE GENOMIC DNA]</scope>
    <source>
        <strain evidence="3">DSM 41982</strain>
    </source>
</reference>
<name>A0ABD5EDV8_9ACTN</name>
<dbReference type="PROSITE" id="PS51186">
    <property type="entry name" value="GNAT"/>
    <property type="match status" value="1"/>
</dbReference>
<keyword evidence="2" id="KW-0012">Acyltransferase</keyword>
<dbReference type="InterPro" id="IPR016181">
    <property type="entry name" value="Acyl_CoA_acyltransferase"/>
</dbReference>
<evidence type="ECO:0000259" key="1">
    <source>
        <dbReference type="PROSITE" id="PS51186"/>
    </source>
</evidence>
<evidence type="ECO:0000313" key="3">
    <source>
        <dbReference type="Proteomes" id="UP001183607"/>
    </source>
</evidence>
<comment type="caution">
    <text evidence="2">The sequence shown here is derived from an EMBL/GenBank/DDBJ whole genome shotgun (WGS) entry which is preliminary data.</text>
</comment>
<dbReference type="Proteomes" id="UP001183607">
    <property type="component" value="Unassembled WGS sequence"/>
</dbReference>
<accession>A0ABD5EDV8</accession>
<dbReference type="GO" id="GO:0016746">
    <property type="term" value="F:acyltransferase activity"/>
    <property type="evidence" value="ECO:0007669"/>
    <property type="project" value="UniProtKB-KW"/>
</dbReference>
<gene>
    <name evidence="2" type="ORF">RM574_29685</name>
</gene>
<dbReference type="AlphaFoldDB" id="A0ABD5EDV8"/>
<feature type="domain" description="N-acetyltransferase" evidence="1">
    <location>
        <begin position="1"/>
        <end position="120"/>
    </location>
</feature>
<dbReference type="InterPro" id="IPR000182">
    <property type="entry name" value="GNAT_dom"/>
</dbReference>